<dbReference type="PRINTS" id="PR00080">
    <property type="entry name" value="SDRFAMILY"/>
</dbReference>
<accession>A0A542CUE1</accession>
<dbReference type="InterPro" id="IPR057326">
    <property type="entry name" value="KR_dom"/>
</dbReference>
<organism evidence="4 5">
    <name type="scientific">Amycolatopsis cihanbeyliensis</name>
    <dbReference type="NCBI Taxonomy" id="1128664"/>
    <lineage>
        <taxon>Bacteria</taxon>
        <taxon>Bacillati</taxon>
        <taxon>Actinomycetota</taxon>
        <taxon>Actinomycetes</taxon>
        <taxon>Pseudonocardiales</taxon>
        <taxon>Pseudonocardiaceae</taxon>
        <taxon>Amycolatopsis</taxon>
    </lineage>
</organism>
<comment type="similarity">
    <text evidence="1">Belongs to the short-chain dehydrogenases/reductases (SDR) family.</text>
</comment>
<dbReference type="Gene3D" id="3.40.50.720">
    <property type="entry name" value="NAD(P)-binding Rossmann-like Domain"/>
    <property type="match status" value="1"/>
</dbReference>
<dbReference type="InterPro" id="IPR020904">
    <property type="entry name" value="Sc_DH/Rdtase_CS"/>
</dbReference>
<dbReference type="CDD" id="cd05233">
    <property type="entry name" value="SDR_c"/>
    <property type="match status" value="1"/>
</dbReference>
<evidence type="ECO:0000313" key="5">
    <source>
        <dbReference type="Proteomes" id="UP000320876"/>
    </source>
</evidence>
<reference evidence="4 5" key="1">
    <citation type="submission" date="2019-06" db="EMBL/GenBank/DDBJ databases">
        <title>Sequencing the genomes of 1000 actinobacteria strains.</title>
        <authorList>
            <person name="Klenk H.-P."/>
        </authorList>
    </citation>
    <scope>NUCLEOTIDE SEQUENCE [LARGE SCALE GENOMIC DNA]</scope>
    <source>
        <strain evidence="4 5">DSM 45679</strain>
    </source>
</reference>
<dbReference type="InterPro" id="IPR002347">
    <property type="entry name" value="SDR_fam"/>
</dbReference>
<dbReference type="Proteomes" id="UP000320876">
    <property type="component" value="Unassembled WGS sequence"/>
</dbReference>
<dbReference type="InterPro" id="IPR036291">
    <property type="entry name" value="NAD(P)-bd_dom_sf"/>
</dbReference>
<feature type="domain" description="Ketoreductase" evidence="3">
    <location>
        <begin position="4"/>
        <end position="149"/>
    </location>
</feature>
<name>A0A542CUE1_AMYCI</name>
<evidence type="ECO:0000259" key="3">
    <source>
        <dbReference type="SMART" id="SM00822"/>
    </source>
</evidence>
<evidence type="ECO:0000256" key="1">
    <source>
        <dbReference type="ARBA" id="ARBA00006484"/>
    </source>
</evidence>
<dbReference type="PANTHER" id="PTHR42879:SF2">
    <property type="entry name" value="3-OXOACYL-[ACYL-CARRIER-PROTEIN] REDUCTASE FABG"/>
    <property type="match status" value="1"/>
</dbReference>
<dbReference type="RefSeq" id="WP_142003673.1">
    <property type="nucleotide sequence ID" value="NZ_VFML01000002.1"/>
</dbReference>
<dbReference type="FunFam" id="3.40.50.720:FF:000084">
    <property type="entry name" value="Short-chain dehydrogenase reductase"/>
    <property type="match status" value="1"/>
</dbReference>
<evidence type="ECO:0000256" key="2">
    <source>
        <dbReference type="ARBA" id="ARBA00023002"/>
    </source>
</evidence>
<protein>
    <submittedName>
        <fullName evidence="4">NADP-dependent 3-hydroxy acid dehydrogenase YdfG</fullName>
    </submittedName>
</protein>
<dbReference type="GO" id="GO:0032787">
    <property type="term" value="P:monocarboxylic acid metabolic process"/>
    <property type="evidence" value="ECO:0007669"/>
    <property type="project" value="UniProtKB-ARBA"/>
</dbReference>
<dbReference type="SUPFAM" id="SSF51735">
    <property type="entry name" value="NAD(P)-binding Rossmann-fold domains"/>
    <property type="match status" value="1"/>
</dbReference>
<sequence length="231" mass="23316">MTGRVVVVTGGTRGIGAAVARRFADAGDEVLAPGSADCDVTDEAAVTAFFAGLDRVDVLVNNAGVATSAPLARSTLADWRRQWEVNAAGAFLCTRAVLPGMRERDTGRIVTVASTAGHTGYRYASGYTASKHAAVGLMRAVAAEVAGTGVTANAVCPAFVRTEMTEGSVARIAETTGRGLADAEASLAAAAPLGRLLEPDEVAFAVTFLAAPRAAAINGQTIVLDGGGLPG</sequence>
<dbReference type="AlphaFoldDB" id="A0A542CUE1"/>
<dbReference type="PRINTS" id="PR00081">
    <property type="entry name" value="GDHRDH"/>
</dbReference>
<dbReference type="InterPro" id="IPR050259">
    <property type="entry name" value="SDR"/>
</dbReference>
<dbReference type="SMART" id="SM00822">
    <property type="entry name" value="PKS_KR"/>
    <property type="match status" value="1"/>
</dbReference>
<dbReference type="PANTHER" id="PTHR42879">
    <property type="entry name" value="3-OXOACYL-(ACYL-CARRIER-PROTEIN) REDUCTASE"/>
    <property type="match status" value="1"/>
</dbReference>
<evidence type="ECO:0000313" key="4">
    <source>
        <dbReference type="EMBL" id="TQI94446.1"/>
    </source>
</evidence>
<dbReference type="GO" id="GO:0016491">
    <property type="term" value="F:oxidoreductase activity"/>
    <property type="evidence" value="ECO:0007669"/>
    <property type="project" value="UniProtKB-KW"/>
</dbReference>
<keyword evidence="5" id="KW-1185">Reference proteome</keyword>
<dbReference type="PROSITE" id="PS00061">
    <property type="entry name" value="ADH_SHORT"/>
    <property type="match status" value="1"/>
</dbReference>
<gene>
    <name evidence="4" type="ORF">FB471_6611</name>
</gene>
<dbReference type="Pfam" id="PF13561">
    <property type="entry name" value="adh_short_C2"/>
    <property type="match status" value="1"/>
</dbReference>
<dbReference type="EMBL" id="VFML01000002">
    <property type="protein sequence ID" value="TQI94446.1"/>
    <property type="molecule type" value="Genomic_DNA"/>
</dbReference>
<comment type="caution">
    <text evidence="4">The sequence shown here is derived from an EMBL/GenBank/DDBJ whole genome shotgun (WGS) entry which is preliminary data.</text>
</comment>
<proteinExistence type="inferred from homology"/>
<dbReference type="OrthoDB" id="9804774at2"/>
<keyword evidence="2" id="KW-0560">Oxidoreductase</keyword>